<organism evidence="3 4">
    <name type="scientific">Caerostris darwini</name>
    <dbReference type="NCBI Taxonomy" id="1538125"/>
    <lineage>
        <taxon>Eukaryota</taxon>
        <taxon>Metazoa</taxon>
        <taxon>Ecdysozoa</taxon>
        <taxon>Arthropoda</taxon>
        <taxon>Chelicerata</taxon>
        <taxon>Arachnida</taxon>
        <taxon>Araneae</taxon>
        <taxon>Araneomorphae</taxon>
        <taxon>Entelegynae</taxon>
        <taxon>Araneoidea</taxon>
        <taxon>Araneidae</taxon>
        <taxon>Caerostris</taxon>
    </lineage>
</organism>
<dbReference type="PROSITE" id="PS50157">
    <property type="entry name" value="ZINC_FINGER_C2H2_2"/>
    <property type="match status" value="1"/>
</dbReference>
<sequence>MSSNKQQIVEDYQINENVVAGVPNDKIIVSNEKSENHKCDVCERLFSKAYNLNRHKKNVHEIDSSSSEIKDKLFKCRKCTASFSTVRNRRRHEIKQHKLVLEKRQNFKCSECNKILSECNKIDHFCQEHPDIVIVTTHSFTSVEEFNVWKLNEEKQTSACYSLKNSYGIKNKTVKHFACHRSGIFNSKNSGKRHLKLGGSNKIGFYCPASMHATFFDNGTVDVSFVSTHIGHSCEVGRLRLTKFEKTEIAGQLHAGIPIPDVLSKIANTVSPTKRLAATKAQDVRNIAKSYGVNMTVVRNENDALSVDSWVRFTVKFTILLTLTGAWYKERNKRRFVRSICKGERKGTMEARHF</sequence>
<evidence type="ECO:0000313" key="4">
    <source>
        <dbReference type="Proteomes" id="UP001054837"/>
    </source>
</evidence>
<dbReference type="EMBL" id="BPLQ01013763">
    <property type="protein sequence ID" value="GIY74603.1"/>
    <property type="molecule type" value="Genomic_DNA"/>
</dbReference>
<protein>
    <recommendedName>
        <fullName evidence="2">C2H2-type domain-containing protein</fullName>
    </recommendedName>
</protein>
<evidence type="ECO:0000256" key="1">
    <source>
        <dbReference type="PROSITE-ProRule" id="PRU00042"/>
    </source>
</evidence>
<dbReference type="Pfam" id="PF13912">
    <property type="entry name" value="zf-C2H2_6"/>
    <property type="match status" value="1"/>
</dbReference>
<keyword evidence="4" id="KW-1185">Reference proteome</keyword>
<dbReference type="GO" id="GO:0008270">
    <property type="term" value="F:zinc ion binding"/>
    <property type="evidence" value="ECO:0007669"/>
    <property type="project" value="UniProtKB-KW"/>
</dbReference>
<dbReference type="InterPro" id="IPR052797">
    <property type="entry name" value="RegFact_GeneExpr_CellDeath"/>
</dbReference>
<keyword evidence="1" id="KW-0862">Zinc</keyword>
<gene>
    <name evidence="3" type="primary">AVEN_194635_1</name>
    <name evidence="3" type="ORF">CDAR_368001</name>
</gene>
<reference evidence="3 4" key="1">
    <citation type="submission" date="2021-06" db="EMBL/GenBank/DDBJ databases">
        <title>Caerostris darwini draft genome.</title>
        <authorList>
            <person name="Kono N."/>
            <person name="Arakawa K."/>
        </authorList>
    </citation>
    <scope>NUCLEOTIDE SEQUENCE [LARGE SCALE GENOMIC DNA]</scope>
</reference>
<dbReference type="AlphaFoldDB" id="A0AAV4VWU8"/>
<dbReference type="PROSITE" id="PS00028">
    <property type="entry name" value="ZINC_FINGER_C2H2_1"/>
    <property type="match status" value="2"/>
</dbReference>
<evidence type="ECO:0000259" key="2">
    <source>
        <dbReference type="PROSITE" id="PS50157"/>
    </source>
</evidence>
<dbReference type="Proteomes" id="UP001054837">
    <property type="component" value="Unassembled WGS sequence"/>
</dbReference>
<dbReference type="PANTHER" id="PTHR33936">
    <property type="entry name" value="PROTEIN CBG17840"/>
    <property type="match status" value="1"/>
</dbReference>
<dbReference type="SMART" id="SM00355">
    <property type="entry name" value="ZnF_C2H2"/>
    <property type="match status" value="3"/>
</dbReference>
<dbReference type="InterPro" id="IPR036236">
    <property type="entry name" value="Znf_C2H2_sf"/>
</dbReference>
<dbReference type="SUPFAM" id="SSF57667">
    <property type="entry name" value="beta-beta-alpha zinc fingers"/>
    <property type="match status" value="1"/>
</dbReference>
<keyword evidence="1" id="KW-0479">Metal-binding</keyword>
<accession>A0AAV4VWU8</accession>
<name>A0AAV4VWU8_9ARAC</name>
<comment type="caution">
    <text evidence="3">The sequence shown here is derived from an EMBL/GenBank/DDBJ whole genome shotgun (WGS) entry which is preliminary data.</text>
</comment>
<feature type="domain" description="C2H2-type" evidence="2">
    <location>
        <begin position="37"/>
        <end position="65"/>
    </location>
</feature>
<dbReference type="PANTHER" id="PTHR33936:SF24">
    <property type="entry name" value="C2H2-TYPE DOMAIN-CONTAINING PROTEIN"/>
    <property type="match status" value="1"/>
</dbReference>
<dbReference type="InterPro" id="IPR013087">
    <property type="entry name" value="Znf_C2H2_type"/>
</dbReference>
<keyword evidence="1" id="KW-0863">Zinc-finger</keyword>
<proteinExistence type="predicted"/>
<evidence type="ECO:0000313" key="3">
    <source>
        <dbReference type="EMBL" id="GIY74603.1"/>
    </source>
</evidence>
<dbReference type="Gene3D" id="3.30.160.60">
    <property type="entry name" value="Classic Zinc Finger"/>
    <property type="match status" value="1"/>
</dbReference>